<dbReference type="RefSeq" id="WP_180147504.1">
    <property type="nucleotide sequence ID" value="NZ_CAADHO010000027.1"/>
</dbReference>
<feature type="transmembrane region" description="Helical" evidence="2">
    <location>
        <begin position="334"/>
        <end position="356"/>
    </location>
</feature>
<sequence length="455" mass="51272">MVSNPILDRFIENSPLSVLSRGMIERILPPKELDEWFERTVNDQYTRDLLFSSVFDIMAGVVGGMHSSVHSAYQASKKKVGVSITSVYNKLNGMELSTSAELVRYAASSVIPIIQELGGMSAPPLSGYHVKLIDGNCIEASEHRIKELRDNTAGPLPGKSLVVYDPVLRMPVDVFPCEDGHAQERSLFDSFLKTVKAGELWLSDRNFCTRNFIFSIDNSDAYFVIRQHGGFPFCENGPEKLGGEVDTGAVFEHPIITTDTSGNELHLRRIRVHLNKKTRDGDKDIYIITNLPEEDADAITISNLYRGRWKIETAFQELTEYYNSEINALGYPRAALFGFCIALVSYIILAVVKAALACVHGSEKIENEVSPYYIANELSQTHPGMMIALPREEWRFFRDFTNDELIKYIKMLIRKVDLSAYKKHKRGPKKPKDKKGHCSKSSHVSTAKLISKRKK</sequence>
<dbReference type="GO" id="GO:0004803">
    <property type="term" value="F:transposase activity"/>
    <property type="evidence" value="ECO:0007669"/>
    <property type="project" value="InterPro"/>
</dbReference>
<proteinExistence type="predicted"/>
<dbReference type="InterPro" id="IPR002559">
    <property type="entry name" value="Transposase_11"/>
</dbReference>
<reference evidence="4 5" key="1">
    <citation type="submission" date="2019-03" db="EMBL/GenBank/DDBJ databases">
        <authorList>
            <person name="Nijsse B."/>
        </authorList>
    </citation>
    <scope>NUCLEOTIDE SEQUENCE [LARGE SCALE GENOMIC DNA]</scope>
    <source>
        <strain evidence="4">Desulfoluna butyratoxydans MSL71</strain>
    </source>
</reference>
<keyword evidence="5" id="KW-1185">Reference proteome</keyword>
<feature type="region of interest" description="Disordered" evidence="1">
    <location>
        <begin position="422"/>
        <end position="455"/>
    </location>
</feature>
<evidence type="ECO:0000313" key="4">
    <source>
        <dbReference type="EMBL" id="VFQ47524.1"/>
    </source>
</evidence>
<organism evidence="4 5">
    <name type="scientific">Desulfoluna butyratoxydans</name>
    <dbReference type="NCBI Taxonomy" id="231438"/>
    <lineage>
        <taxon>Bacteria</taxon>
        <taxon>Pseudomonadati</taxon>
        <taxon>Thermodesulfobacteriota</taxon>
        <taxon>Desulfobacteria</taxon>
        <taxon>Desulfobacterales</taxon>
        <taxon>Desulfolunaceae</taxon>
        <taxon>Desulfoluna</taxon>
    </lineage>
</organism>
<keyword evidence="2" id="KW-0812">Transmembrane</keyword>
<dbReference type="Proteomes" id="UP000507962">
    <property type="component" value="Unassembled WGS sequence"/>
</dbReference>
<keyword evidence="2" id="KW-0472">Membrane</keyword>
<protein>
    <submittedName>
        <fullName evidence="4">Transposase is4-like</fullName>
    </submittedName>
</protein>
<dbReference type="GO" id="GO:0006313">
    <property type="term" value="P:DNA transposition"/>
    <property type="evidence" value="ECO:0007669"/>
    <property type="project" value="InterPro"/>
</dbReference>
<dbReference type="PANTHER" id="PTHR33258:SF1">
    <property type="entry name" value="TRANSPOSASE INSL FOR INSERTION SEQUENCE ELEMENT IS186A-RELATED"/>
    <property type="match status" value="1"/>
</dbReference>
<feature type="compositionally biased region" description="Basic residues" evidence="1">
    <location>
        <begin position="422"/>
        <end position="440"/>
    </location>
</feature>
<dbReference type="SUPFAM" id="SSF53098">
    <property type="entry name" value="Ribonuclease H-like"/>
    <property type="match status" value="1"/>
</dbReference>
<gene>
    <name evidence="4" type="ORF">MSL71_52260</name>
</gene>
<dbReference type="EMBL" id="CAADHO010000027">
    <property type="protein sequence ID" value="VFQ47524.1"/>
    <property type="molecule type" value="Genomic_DNA"/>
</dbReference>
<evidence type="ECO:0000256" key="1">
    <source>
        <dbReference type="SAM" id="MobiDB-lite"/>
    </source>
</evidence>
<evidence type="ECO:0000256" key="2">
    <source>
        <dbReference type="SAM" id="Phobius"/>
    </source>
</evidence>
<dbReference type="GO" id="GO:0003677">
    <property type="term" value="F:DNA binding"/>
    <property type="evidence" value="ECO:0007669"/>
    <property type="project" value="InterPro"/>
</dbReference>
<evidence type="ECO:0000313" key="5">
    <source>
        <dbReference type="Proteomes" id="UP000507962"/>
    </source>
</evidence>
<dbReference type="Pfam" id="PF01609">
    <property type="entry name" value="DDE_Tnp_1"/>
    <property type="match status" value="1"/>
</dbReference>
<evidence type="ECO:0000259" key="3">
    <source>
        <dbReference type="Pfam" id="PF01609"/>
    </source>
</evidence>
<dbReference type="PANTHER" id="PTHR33258">
    <property type="entry name" value="TRANSPOSASE INSL FOR INSERTION SEQUENCE ELEMENT IS186A-RELATED"/>
    <property type="match status" value="1"/>
</dbReference>
<feature type="domain" description="Transposase IS4-like" evidence="3">
    <location>
        <begin position="159"/>
        <end position="325"/>
    </location>
</feature>
<dbReference type="AlphaFoldDB" id="A0A4U8YUE4"/>
<keyword evidence="2" id="KW-1133">Transmembrane helix</keyword>
<accession>A0A4U8YUE4</accession>
<dbReference type="InterPro" id="IPR012337">
    <property type="entry name" value="RNaseH-like_sf"/>
</dbReference>
<name>A0A4U8YUE4_9BACT</name>